<dbReference type="AlphaFoldDB" id="A0A6I1IBP8"/>
<accession>A0A6I1IBP8</accession>
<dbReference type="EMBL" id="WFLI01000011">
    <property type="protein sequence ID" value="KAB8064648.1"/>
    <property type="molecule type" value="Genomic_DNA"/>
</dbReference>
<dbReference type="Proteomes" id="UP000468717">
    <property type="component" value="Unassembled WGS sequence"/>
</dbReference>
<reference evidence="1 2" key="1">
    <citation type="submission" date="2019-10" db="EMBL/GenBank/DDBJ databases">
        <title>Three novel species isolated from a subtropical stream in China.</title>
        <authorList>
            <person name="Lu H."/>
        </authorList>
    </citation>
    <scope>NUCLEOTIDE SEQUENCE [LARGE SCALE GENOMIC DNA]</scope>
    <source>
        <strain evidence="1 2">FT13W</strain>
    </source>
</reference>
<evidence type="ECO:0000313" key="2">
    <source>
        <dbReference type="Proteomes" id="UP000468717"/>
    </source>
</evidence>
<proteinExistence type="predicted"/>
<sequence length="198" mass="21727">MMMQIGPHLETLTHRLADTPAEFLAEPHISGVANAQAVAVAALVNDILLLHGARAPAASLQGFLGAQVKADRNRLALAMIACWLLADAWFIGQQLPQQYLLQVLGEAVRELAAATPAHQFTQDPERREELARIVLARLGFRPAEESVAQATDRLSAISGTERRRLLEASRLAEQRAREIREALAKKAAEESADKWSRE</sequence>
<protein>
    <submittedName>
        <fullName evidence="1">Uncharacterized protein</fullName>
    </submittedName>
</protein>
<gene>
    <name evidence="1" type="ORF">GCN75_11820</name>
</gene>
<evidence type="ECO:0000313" key="1">
    <source>
        <dbReference type="EMBL" id="KAB8064648.1"/>
    </source>
</evidence>
<comment type="caution">
    <text evidence="1">The sequence shown here is derived from an EMBL/GenBank/DDBJ whole genome shotgun (WGS) entry which is preliminary data.</text>
</comment>
<keyword evidence="2" id="KW-1185">Reference proteome</keyword>
<organism evidence="1 2">
    <name type="scientific">Janthinobacterium violaceinigrum</name>
    <dbReference type="NCBI Taxonomy" id="2654252"/>
    <lineage>
        <taxon>Bacteria</taxon>
        <taxon>Pseudomonadati</taxon>
        <taxon>Pseudomonadota</taxon>
        <taxon>Betaproteobacteria</taxon>
        <taxon>Burkholderiales</taxon>
        <taxon>Oxalobacteraceae</taxon>
        <taxon>Janthinobacterium</taxon>
    </lineage>
</organism>
<name>A0A6I1IBP8_9BURK</name>